<evidence type="ECO:0000256" key="2">
    <source>
        <dbReference type="SAM" id="Phobius"/>
    </source>
</evidence>
<dbReference type="EMBL" id="CADIJX010000004">
    <property type="protein sequence ID" value="CAB3658342.1"/>
    <property type="molecule type" value="Genomic_DNA"/>
</dbReference>
<name>A0A6S7A7M1_9BURK</name>
<keyword evidence="2" id="KW-1133">Transmembrane helix</keyword>
<proteinExistence type="predicted"/>
<keyword evidence="2" id="KW-0472">Membrane</keyword>
<dbReference type="Proteomes" id="UP000494108">
    <property type="component" value="Unassembled WGS sequence"/>
</dbReference>
<reference evidence="3 4" key="1">
    <citation type="submission" date="2020-04" db="EMBL/GenBank/DDBJ databases">
        <authorList>
            <person name="De Canck E."/>
        </authorList>
    </citation>
    <scope>NUCLEOTIDE SEQUENCE [LARGE SCALE GENOMIC DNA]</scope>
    <source>
        <strain evidence="3 4">LMG 3431</strain>
    </source>
</reference>
<evidence type="ECO:0000313" key="4">
    <source>
        <dbReference type="Proteomes" id="UP000494108"/>
    </source>
</evidence>
<protein>
    <submittedName>
        <fullName evidence="3">Uncharacterized protein</fullName>
    </submittedName>
</protein>
<sequence length="205" mass="22067">MPEDAHVYCETCGAAHRGRDRLCSECQKTLSGLASPKTTPPGGDFNAAQDPIASGGRKPLSKEGGWERPELGRSFTLPIALGDRSLKVRWLALFGAVGLAASLAELFFGSAAAWWCVLGMPSTLALILGIGLMRHRFVRLPHLINVEADKTGRVFVTKIGGDCPVCSGELKLEDIGPKRHTKTVVQCTSDATHQWAFNSKQLAEL</sequence>
<organism evidence="3 4">
    <name type="scientific">Achromobacter pestifer</name>
    <dbReference type="NCBI Taxonomy" id="1353889"/>
    <lineage>
        <taxon>Bacteria</taxon>
        <taxon>Pseudomonadati</taxon>
        <taxon>Pseudomonadota</taxon>
        <taxon>Betaproteobacteria</taxon>
        <taxon>Burkholderiales</taxon>
        <taxon>Alcaligenaceae</taxon>
        <taxon>Achromobacter</taxon>
    </lineage>
</organism>
<feature type="transmembrane region" description="Helical" evidence="2">
    <location>
        <begin position="88"/>
        <end position="106"/>
    </location>
</feature>
<feature type="region of interest" description="Disordered" evidence="1">
    <location>
        <begin position="34"/>
        <end position="67"/>
    </location>
</feature>
<gene>
    <name evidence="3" type="ORF">LMG3431_03188</name>
</gene>
<evidence type="ECO:0000313" key="3">
    <source>
        <dbReference type="EMBL" id="CAB3658342.1"/>
    </source>
</evidence>
<feature type="transmembrane region" description="Helical" evidence="2">
    <location>
        <begin position="112"/>
        <end position="133"/>
    </location>
</feature>
<keyword evidence="2" id="KW-0812">Transmembrane</keyword>
<dbReference type="AlphaFoldDB" id="A0A6S7A7M1"/>
<keyword evidence="4" id="KW-1185">Reference proteome</keyword>
<accession>A0A6S7A7M1</accession>
<evidence type="ECO:0000256" key="1">
    <source>
        <dbReference type="SAM" id="MobiDB-lite"/>
    </source>
</evidence>